<sequence length="94" mass="10922">MFLVTDHPCVKRRVNKFYTARKTGIQFVYDCDNKSVSLDDLKRKGVQFTLVEKKPEPLDIGLDCSKARELLASITTGNKKPTFWERIKKLFKRA</sequence>
<evidence type="ECO:0000313" key="1">
    <source>
        <dbReference type="EMBL" id="AYJ73214.1"/>
    </source>
</evidence>
<proteinExistence type="predicted"/>
<name>A0A3B8DJ58_9CAUD</name>
<keyword evidence="2" id="KW-1185">Reference proteome</keyword>
<gene>
    <name evidence="1" type="ORF">CPT_Stubb_092</name>
</gene>
<organism evidence="1 2">
    <name type="scientific">Proteus phage Stubb</name>
    <dbReference type="NCBI Taxonomy" id="2315597"/>
    <lineage>
        <taxon>Viruses</taxon>
        <taxon>Duplodnaviria</taxon>
        <taxon>Heunggongvirae</taxon>
        <taxon>Uroviricota</taxon>
        <taxon>Caudoviricetes</taxon>
        <taxon>Demerecviridae</taxon>
        <taxon>Novosibvirus</taxon>
        <taxon>Novosibvirus stubb</taxon>
    </lineage>
</organism>
<evidence type="ECO:0000313" key="2">
    <source>
        <dbReference type="Proteomes" id="UP000269143"/>
    </source>
</evidence>
<dbReference type="EMBL" id="MH830339">
    <property type="protein sequence ID" value="AYJ73214.1"/>
    <property type="molecule type" value="Genomic_DNA"/>
</dbReference>
<dbReference type="Proteomes" id="UP000269143">
    <property type="component" value="Segment"/>
</dbReference>
<protein>
    <submittedName>
        <fullName evidence="1">Uncharacterized protein</fullName>
    </submittedName>
</protein>
<reference evidence="2" key="1">
    <citation type="submission" date="2018-09" db="EMBL/GenBank/DDBJ databases">
        <title>Complete genome of Proteus mirabilis phage Stubb.</title>
        <authorList>
            <person name="Bourgeois T.A."/>
            <person name="Lessor L."/>
            <person name="O'Leary C.J."/>
            <person name="Liu M."/>
        </authorList>
    </citation>
    <scope>NUCLEOTIDE SEQUENCE [LARGE SCALE GENOMIC DNA]</scope>
</reference>
<accession>A0A3B8DJ58</accession>